<feature type="region of interest" description="Disordered" evidence="1">
    <location>
        <begin position="1"/>
        <end position="49"/>
    </location>
</feature>
<organism evidence="2">
    <name type="scientific">Timema poppense</name>
    <name type="common">Walking stick</name>
    <dbReference type="NCBI Taxonomy" id="170557"/>
    <lineage>
        <taxon>Eukaryota</taxon>
        <taxon>Metazoa</taxon>
        <taxon>Ecdysozoa</taxon>
        <taxon>Arthropoda</taxon>
        <taxon>Hexapoda</taxon>
        <taxon>Insecta</taxon>
        <taxon>Pterygota</taxon>
        <taxon>Neoptera</taxon>
        <taxon>Polyneoptera</taxon>
        <taxon>Phasmatodea</taxon>
        <taxon>Timematodea</taxon>
        <taxon>Timematoidea</taxon>
        <taxon>Timematidae</taxon>
        <taxon>Timema</taxon>
    </lineage>
</organism>
<feature type="compositionally biased region" description="Polar residues" evidence="1">
    <location>
        <begin position="21"/>
        <end position="30"/>
    </location>
</feature>
<feature type="compositionally biased region" description="Polar residues" evidence="1">
    <location>
        <begin position="176"/>
        <end position="190"/>
    </location>
</feature>
<proteinExistence type="predicted"/>
<reference evidence="2" key="1">
    <citation type="submission" date="2020-11" db="EMBL/GenBank/DDBJ databases">
        <authorList>
            <person name="Tran Van P."/>
        </authorList>
    </citation>
    <scope>NUCLEOTIDE SEQUENCE</scope>
</reference>
<dbReference type="EMBL" id="OD004994">
    <property type="protein sequence ID" value="CAD7410800.1"/>
    <property type="molecule type" value="Genomic_DNA"/>
</dbReference>
<gene>
    <name evidence="2" type="ORF">TPSB3V08_LOCUS7550</name>
</gene>
<protein>
    <submittedName>
        <fullName evidence="2">Uncharacterized protein</fullName>
    </submittedName>
</protein>
<accession>A0A7R9H7M7</accession>
<feature type="region of interest" description="Disordered" evidence="1">
    <location>
        <begin position="168"/>
        <end position="263"/>
    </location>
</feature>
<name>A0A7R9H7M7_TIMPO</name>
<sequence>MSEARNKRVSKAPLPDVAPSTVETYVNSEDCSVEDKGAPGPDVDIQNYPGSPRKYEQDAQLYFDYTPRASAPSDQGACVKSYISFSHHDVTNSAPDIVTARVCVELGVITSRGASGDDDPAIVLCSVDVEPCQRGLLHESDLCLQANSKTHESDLCLQANIKTHETTVDGEKGYLNDSSAPPNSEVGLNTDSKDLQPVTDYQRVDFPTQTRVSYDKTGCEPRANLNSDTSQGLDNDLEDSVVDSTDTPSKGKSEPTISNEDNNIDCMMNRISHDLDYLLNRKSLLSKRHSRRGSTFEKDSARTSESNT</sequence>
<evidence type="ECO:0000313" key="2">
    <source>
        <dbReference type="EMBL" id="CAD7410800.1"/>
    </source>
</evidence>
<evidence type="ECO:0000256" key="1">
    <source>
        <dbReference type="SAM" id="MobiDB-lite"/>
    </source>
</evidence>
<feature type="region of interest" description="Disordered" evidence="1">
    <location>
        <begin position="288"/>
        <end position="308"/>
    </location>
</feature>
<feature type="compositionally biased region" description="Polar residues" evidence="1">
    <location>
        <begin position="224"/>
        <end position="233"/>
    </location>
</feature>
<feature type="compositionally biased region" description="Polar residues" evidence="1">
    <location>
        <begin position="242"/>
        <end position="261"/>
    </location>
</feature>
<dbReference type="AlphaFoldDB" id="A0A7R9H7M7"/>